<feature type="domain" description="ABC transporter" evidence="5">
    <location>
        <begin position="76"/>
        <end position="304"/>
    </location>
</feature>
<sequence>MTLTEIIESFKTKLDPSKIMNSLGKAASFNDESENDSEGNDSREDLKINPYNNSGNDSAKSSNAIRISKNGEDPLIKLTDVWKIYQMGEVEFAALKGINLEIYEGEFLVVLGPSGSGKSTLMNLLGCLDIPSKGKVCLNSKDISELDESELALIRGQMIGFIFQSFNLIPTLSTEENVLLPLEFQEEGRQIARQKAAYLLDIVGLTDKKKNLPSQLSGGQRQRVAIARSLAVNPPIILADEPTGNLDTKTGDYILGFLDGLHEREGKTIIIVTHDLDIVKYATRVVYIRDGEIEKIEKRTKNEP</sequence>
<evidence type="ECO:0000256" key="1">
    <source>
        <dbReference type="ARBA" id="ARBA00022448"/>
    </source>
</evidence>
<dbReference type="GO" id="GO:0005524">
    <property type="term" value="F:ATP binding"/>
    <property type="evidence" value="ECO:0007669"/>
    <property type="project" value="UniProtKB-KW"/>
</dbReference>
<dbReference type="InterPro" id="IPR015854">
    <property type="entry name" value="ABC_transpr_LolD-like"/>
</dbReference>
<reference evidence="7" key="1">
    <citation type="submission" date="2023-07" db="EMBL/GenBank/DDBJ databases">
        <title>Whole-genome sequencing of a new Methanosarcina sp. Z-7115.</title>
        <authorList>
            <person name="Zhilina T.N."/>
            <person name="Merkel A.Y."/>
        </authorList>
    </citation>
    <scope>NUCLEOTIDE SEQUENCE [LARGE SCALE GENOMIC DNA]</scope>
    <source>
        <strain evidence="7">Z-7115</strain>
    </source>
</reference>
<name>A0ABU2CYC4_9EURY</name>
<dbReference type="InterPro" id="IPR017871">
    <property type="entry name" value="ABC_transporter-like_CS"/>
</dbReference>
<keyword evidence="1" id="KW-0813">Transport</keyword>
<organism evidence="6 7">
    <name type="scientific">Methanosarcina baikalica</name>
    <dbReference type="NCBI Taxonomy" id="3073890"/>
    <lineage>
        <taxon>Archaea</taxon>
        <taxon>Methanobacteriati</taxon>
        <taxon>Methanobacteriota</taxon>
        <taxon>Stenosarchaea group</taxon>
        <taxon>Methanomicrobia</taxon>
        <taxon>Methanosarcinales</taxon>
        <taxon>Methanosarcinaceae</taxon>
        <taxon>Methanosarcina</taxon>
    </lineage>
</organism>
<dbReference type="SMART" id="SM00382">
    <property type="entry name" value="AAA"/>
    <property type="match status" value="1"/>
</dbReference>
<dbReference type="PROSITE" id="PS50893">
    <property type="entry name" value="ABC_TRANSPORTER_2"/>
    <property type="match status" value="1"/>
</dbReference>
<dbReference type="PROSITE" id="PS00211">
    <property type="entry name" value="ABC_TRANSPORTER_1"/>
    <property type="match status" value="1"/>
</dbReference>
<accession>A0ABU2CYC4</accession>
<keyword evidence="7" id="KW-1185">Reference proteome</keyword>
<feature type="compositionally biased region" description="Polar residues" evidence="4">
    <location>
        <begin position="50"/>
        <end position="63"/>
    </location>
</feature>
<evidence type="ECO:0000256" key="2">
    <source>
        <dbReference type="ARBA" id="ARBA00022741"/>
    </source>
</evidence>
<dbReference type="PANTHER" id="PTHR24220">
    <property type="entry name" value="IMPORT ATP-BINDING PROTEIN"/>
    <property type="match status" value="1"/>
</dbReference>
<keyword evidence="3 6" id="KW-0067">ATP-binding</keyword>
<dbReference type="InterPro" id="IPR027417">
    <property type="entry name" value="P-loop_NTPase"/>
</dbReference>
<dbReference type="Pfam" id="PF00005">
    <property type="entry name" value="ABC_tran"/>
    <property type="match status" value="1"/>
</dbReference>
<comment type="caution">
    <text evidence="6">The sequence shown here is derived from an EMBL/GenBank/DDBJ whole genome shotgun (WGS) entry which is preliminary data.</text>
</comment>
<dbReference type="EMBL" id="JAVKPK010000007">
    <property type="protein sequence ID" value="MDR7664735.1"/>
    <property type="molecule type" value="Genomic_DNA"/>
</dbReference>
<feature type="region of interest" description="Disordered" evidence="4">
    <location>
        <begin position="25"/>
        <end position="63"/>
    </location>
</feature>
<dbReference type="InterPro" id="IPR003439">
    <property type="entry name" value="ABC_transporter-like_ATP-bd"/>
</dbReference>
<dbReference type="Gene3D" id="3.40.50.300">
    <property type="entry name" value="P-loop containing nucleotide triphosphate hydrolases"/>
    <property type="match status" value="1"/>
</dbReference>
<proteinExistence type="predicted"/>
<evidence type="ECO:0000313" key="6">
    <source>
        <dbReference type="EMBL" id="MDR7664735.1"/>
    </source>
</evidence>
<dbReference type="SUPFAM" id="SSF52540">
    <property type="entry name" value="P-loop containing nucleoside triphosphate hydrolases"/>
    <property type="match status" value="1"/>
</dbReference>
<dbReference type="PANTHER" id="PTHR24220:SF86">
    <property type="entry name" value="ABC TRANSPORTER ABCH.1"/>
    <property type="match status" value="1"/>
</dbReference>
<dbReference type="RefSeq" id="WP_310574762.1">
    <property type="nucleotide sequence ID" value="NZ_JAVKPK010000007.1"/>
</dbReference>
<protein>
    <submittedName>
        <fullName evidence="6">ABC transporter ATP-binding protein</fullName>
    </submittedName>
</protein>
<evidence type="ECO:0000256" key="4">
    <source>
        <dbReference type="SAM" id="MobiDB-lite"/>
    </source>
</evidence>
<evidence type="ECO:0000313" key="7">
    <source>
        <dbReference type="Proteomes" id="UP001246244"/>
    </source>
</evidence>
<evidence type="ECO:0000256" key="3">
    <source>
        <dbReference type="ARBA" id="ARBA00022840"/>
    </source>
</evidence>
<evidence type="ECO:0000259" key="5">
    <source>
        <dbReference type="PROSITE" id="PS50893"/>
    </source>
</evidence>
<dbReference type="Proteomes" id="UP001246244">
    <property type="component" value="Unassembled WGS sequence"/>
</dbReference>
<dbReference type="InterPro" id="IPR017911">
    <property type="entry name" value="MacB-like_ATP-bd"/>
</dbReference>
<gene>
    <name evidence="6" type="ORF">RG963_02815</name>
</gene>
<dbReference type="CDD" id="cd03255">
    <property type="entry name" value="ABC_MJ0796_LolCDE_FtsE"/>
    <property type="match status" value="1"/>
</dbReference>
<dbReference type="InterPro" id="IPR003593">
    <property type="entry name" value="AAA+_ATPase"/>
</dbReference>
<keyword evidence="2" id="KW-0547">Nucleotide-binding</keyword>